<evidence type="ECO:0000256" key="4">
    <source>
        <dbReference type="ARBA" id="ARBA00022692"/>
    </source>
</evidence>
<dbReference type="Proteomes" id="UP000198650">
    <property type="component" value="Unassembled WGS sequence"/>
</dbReference>
<reference evidence="10" key="1">
    <citation type="submission" date="2016-10" db="EMBL/GenBank/DDBJ databases">
        <authorList>
            <person name="Varghese N."/>
            <person name="Submissions S."/>
        </authorList>
    </citation>
    <scope>NUCLEOTIDE SEQUENCE [LARGE SCALE GENOMIC DNA]</scope>
    <source>
        <strain evidence="10">M1</strain>
    </source>
</reference>
<comment type="similarity">
    <text evidence="2">Belongs to the UPF0702 family.</text>
</comment>
<dbReference type="RefSeq" id="WP_090948223.1">
    <property type="nucleotide sequence ID" value="NZ_FOJS01000005.1"/>
</dbReference>
<organism evidence="9 10">
    <name type="scientific">Parageobacillus thermantarcticus</name>
    <dbReference type="NCBI Taxonomy" id="186116"/>
    <lineage>
        <taxon>Bacteria</taxon>
        <taxon>Bacillati</taxon>
        <taxon>Bacillota</taxon>
        <taxon>Bacilli</taxon>
        <taxon>Bacillales</taxon>
        <taxon>Anoxybacillaceae</taxon>
        <taxon>Parageobacillus</taxon>
    </lineage>
</organism>
<dbReference type="AlphaFoldDB" id="A0A1I0STX0"/>
<dbReference type="Pfam" id="PF04239">
    <property type="entry name" value="DUF421"/>
    <property type="match status" value="1"/>
</dbReference>
<dbReference type="PANTHER" id="PTHR34582">
    <property type="entry name" value="UPF0702 TRANSMEMBRANE PROTEIN YCAP"/>
    <property type="match status" value="1"/>
</dbReference>
<dbReference type="EMBL" id="FOJS01000005">
    <property type="protein sequence ID" value="SFA42952.1"/>
    <property type="molecule type" value="Genomic_DNA"/>
</dbReference>
<evidence type="ECO:0000259" key="8">
    <source>
        <dbReference type="Pfam" id="PF04239"/>
    </source>
</evidence>
<dbReference type="GO" id="GO:0005886">
    <property type="term" value="C:plasma membrane"/>
    <property type="evidence" value="ECO:0007669"/>
    <property type="project" value="UniProtKB-SubCell"/>
</dbReference>
<dbReference type="InterPro" id="IPR023090">
    <property type="entry name" value="UPF0702_alpha/beta_dom_sf"/>
</dbReference>
<accession>A0A1I0STX0</accession>
<keyword evidence="3" id="KW-1003">Cell membrane</keyword>
<evidence type="ECO:0000313" key="9">
    <source>
        <dbReference type="EMBL" id="SFA42952.1"/>
    </source>
</evidence>
<feature type="transmembrane region" description="Helical" evidence="7">
    <location>
        <begin position="7"/>
        <end position="26"/>
    </location>
</feature>
<dbReference type="Pfam" id="PF07870">
    <property type="entry name" value="DUF1657"/>
    <property type="match status" value="1"/>
</dbReference>
<keyword evidence="6 7" id="KW-0472">Membrane</keyword>
<comment type="subcellular location">
    <subcellularLocation>
        <location evidence="1">Cell membrane</location>
        <topology evidence="1">Multi-pass membrane protein</topology>
    </subcellularLocation>
</comment>
<dbReference type="STRING" id="186116.SAMN05192569_100532"/>
<proteinExistence type="inferred from homology"/>
<dbReference type="OrthoDB" id="9778331at2"/>
<evidence type="ECO:0000256" key="1">
    <source>
        <dbReference type="ARBA" id="ARBA00004651"/>
    </source>
</evidence>
<feature type="domain" description="YetF C-terminal" evidence="8">
    <location>
        <begin position="82"/>
        <end position="214"/>
    </location>
</feature>
<evidence type="ECO:0000256" key="5">
    <source>
        <dbReference type="ARBA" id="ARBA00022989"/>
    </source>
</evidence>
<evidence type="ECO:0000313" key="10">
    <source>
        <dbReference type="Proteomes" id="UP000198650"/>
    </source>
</evidence>
<name>A0A1I0STX0_9BACL</name>
<protein>
    <submittedName>
        <fullName evidence="9">Uncharacterized membrane protein YcaP, DUF421 family</fullName>
    </submittedName>
</protein>
<evidence type="ECO:0000256" key="6">
    <source>
        <dbReference type="ARBA" id="ARBA00023136"/>
    </source>
</evidence>
<keyword evidence="5 7" id="KW-1133">Transmembrane helix</keyword>
<keyword evidence="10" id="KW-1185">Reference proteome</keyword>
<gene>
    <name evidence="9" type="ORF">SAMN05192569_100532</name>
</gene>
<evidence type="ECO:0000256" key="3">
    <source>
        <dbReference type="ARBA" id="ARBA00022475"/>
    </source>
</evidence>
<dbReference type="Gene3D" id="3.30.240.20">
    <property type="entry name" value="bsu07140 like domains"/>
    <property type="match status" value="2"/>
</dbReference>
<dbReference type="InterPro" id="IPR007353">
    <property type="entry name" value="DUF421"/>
</dbReference>
<dbReference type="PANTHER" id="PTHR34582:SF7">
    <property type="entry name" value="UPF0702 TRANSMEMBRANE PROTEIN YDFS"/>
    <property type="match status" value="1"/>
</dbReference>
<sequence>MPVWLEVAIRSISIIIGLFIITRILGKKPLSKLSFFEYIVGITVGDIAGTMSMDLSISLEEGITSILIWSLFPVLTSRISLRNKKFRDFVEGNSTLFIKNGKILEENLKREKYTVDELLEQLRKKDVFRVADVEFAVLEPNGDLNVLLKREKQPLTVGDVFPNPPSEKEPQTVIMDGMILDEPLATMGLNRGWLKQQLDKQGVAVENVFLAQVDSYGQLTIDLYDDKIQIPEPQEKKLLLAAIKKVQADFELFALQTEAKEAKALYEANAKKMQALLQKVAPFLKN</sequence>
<evidence type="ECO:0000256" key="7">
    <source>
        <dbReference type="SAM" id="Phobius"/>
    </source>
</evidence>
<keyword evidence="4 7" id="KW-0812">Transmembrane</keyword>
<evidence type="ECO:0000256" key="2">
    <source>
        <dbReference type="ARBA" id="ARBA00006448"/>
    </source>
</evidence>
<dbReference type="InterPro" id="IPR012452">
    <property type="entry name" value="DUF1657"/>
</dbReference>